<reference evidence="6 7" key="1">
    <citation type="submission" date="2024-01" db="EMBL/GenBank/DDBJ databases">
        <title>The genomes of 5 underutilized Papilionoideae crops provide insights into root nodulation and disease resistance.</title>
        <authorList>
            <person name="Yuan L."/>
        </authorList>
    </citation>
    <scope>NUCLEOTIDE SEQUENCE [LARGE SCALE GENOMIC DNA]</scope>
    <source>
        <strain evidence="6">LY-2023</strain>
        <tissue evidence="6">Leaf</tissue>
    </source>
</reference>
<dbReference type="GO" id="GO:0016161">
    <property type="term" value="F:beta-amylase activity"/>
    <property type="evidence" value="ECO:0007669"/>
    <property type="project" value="UniProtKB-EC"/>
</dbReference>
<comment type="catalytic activity">
    <reaction evidence="4">
        <text>Hydrolysis of (1-&gt;4)-alpha-D-glucosidic linkages in polysaccharides so as to remove successive maltose units from the non-reducing ends of the chains.</text>
        <dbReference type="EC" id="3.2.1.2"/>
    </reaction>
</comment>
<sequence length="273" mass="31400">MDSAYVFFDEFGDDFATSDIKIGDLEEKESKEIVDLTMMEEATKEASLEVAEFMKFGITFVCGGRRDMEDFVFIRSSFSKQGFHFFGVFYGHGCSHIARMCKDWLHEIVYKEIHKALEDVEWKSTMEKGFARMDDKVQTGICCGVVGEGETSTTIDPTSLCLSRHRTLDLLPLKLITDLLVPLSDEDSRKRPKLDLPSRDCKNVLSNSEESLATTRVKGMVIEIWWGLVERNEPWVYDWRGYRELDIIACTCGFKVRVIRVFHQHDFGLDDPN</sequence>
<evidence type="ECO:0000259" key="5">
    <source>
        <dbReference type="Pfam" id="PF00481"/>
    </source>
</evidence>
<evidence type="ECO:0000313" key="7">
    <source>
        <dbReference type="Proteomes" id="UP001359559"/>
    </source>
</evidence>
<dbReference type="SUPFAM" id="SSF51445">
    <property type="entry name" value="(Trans)glycosidases"/>
    <property type="match status" value="1"/>
</dbReference>
<dbReference type="GO" id="GO:0004722">
    <property type="term" value="F:protein serine/threonine phosphatase activity"/>
    <property type="evidence" value="ECO:0007669"/>
    <property type="project" value="InterPro"/>
</dbReference>
<keyword evidence="3 4" id="KW-0624">Polysaccharide degradation</keyword>
<dbReference type="Proteomes" id="UP001359559">
    <property type="component" value="Unassembled WGS sequence"/>
</dbReference>
<comment type="caution">
    <text evidence="6">The sequence shown here is derived from an EMBL/GenBank/DDBJ whole genome shotgun (WGS) entry which is preliminary data.</text>
</comment>
<gene>
    <name evidence="6" type="ORF">RJT34_13166</name>
</gene>
<dbReference type="PANTHER" id="PTHR47992">
    <property type="entry name" value="PROTEIN PHOSPHATASE"/>
    <property type="match status" value="1"/>
</dbReference>
<evidence type="ECO:0000256" key="3">
    <source>
        <dbReference type="ARBA" id="ARBA00023326"/>
    </source>
</evidence>
<dbReference type="SUPFAM" id="SSF81606">
    <property type="entry name" value="PP2C-like"/>
    <property type="match status" value="1"/>
</dbReference>
<dbReference type="GO" id="GO:0000272">
    <property type="term" value="P:polysaccharide catabolic process"/>
    <property type="evidence" value="ECO:0007669"/>
    <property type="project" value="UniProtKB-KW"/>
</dbReference>
<organism evidence="6 7">
    <name type="scientific">Clitoria ternatea</name>
    <name type="common">Butterfly pea</name>
    <dbReference type="NCBI Taxonomy" id="43366"/>
    <lineage>
        <taxon>Eukaryota</taxon>
        <taxon>Viridiplantae</taxon>
        <taxon>Streptophyta</taxon>
        <taxon>Embryophyta</taxon>
        <taxon>Tracheophyta</taxon>
        <taxon>Spermatophyta</taxon>
        <taxon>Magnoliopsida</taxon>
        <taxon>eudicotyledons</taxon>
        <taxon>Gunneridae</taxon>
        <taxon>Pentapetalae</taxon>
        <taxon>rosids</taxon>
        <taxon>fabids</taxon>
        <taxon>Fabales</taxon>
        <taxon>Fabaceae</taxon>
        <taxon>Papilionoideae</taxon>
        <taxon>50 kb inversion clade</taxon>
        <taxon>NPAAA clade</taxon>
        <taxon>indigoferoid/millettioid clade</taxon>
        <taxon>Phaseoleae</taxon>
        <taxon>Clitoria</taxon>
    </lineage>
</organism>
<dbReference type="InterPro" id="IPR001554">
    <property type="entry name" value="Glyco_hydro_14"/>
</dbReference>
<keyword evidence="4" id="KW-0378">Hydrolase</keyword>
<accession>A0AAN9JN18</accession>
<dbReference type="Pfam" id="PF00481">
    <property type="entry name" value="PP2C"/>
    <property type="match status" value="1"/>
</dbReference>
<evidence type="ECO:0000256" key="4">
    <source>
        <dbReference type="RuleBase" id="RU000509"/>
    </source>
</evidence>
<proteinExistence type="inferred from homology"/>
<dbReference type="InterPro" id="IPR017853">
    <property type="entry name" value="GH"/>
</dbReference>
<evidence type="ECO:0000256" key="1">
    <source>
        <dbReference type="ARBA" id="ARBA00005652"/>
    </source>
</evidence>
<dbReference type="Gene3D" id="3.60.40.10">
    <property type="entry name" value="PPM-type phosphatase domain"/>
    <property type="match status" value="1"/>
</dbReference>
<feature type="domain" description="PPM-type phosphatase" evidence="5">
    <location>
        <begin position="56"/>
        <end position="139"/>
    </location>
</feature>
<dbReference type="AlphaFoldDB" id="A0AAN9JN18"/>
<dbReference type="InterPro" id="IPR001932">
    <property type="entry name" value="PPM-type_phosphatase-like_dom"/>
</dbReference>
<dbReference type="Pfam" id="PF01373">
    <property type="entry name" value="Glyco_hydro_14"/>
    <property type="match status" value="1"/>
</dbReference>
<dbReference type="Gene3D" id="3.20.20.80">
    <property type="entry name" value="Glycosidases"/>
    <property type="match status" value="1"/>
</dbReference>
<keyword evidence="2 4" id="KW-0119">Carbohydrate metabolism</keyword>
<evidence type="ECO:0000256" key="2">
    <source>
        <dbReference type="ARBA" id="ARBA00023277"/>
    </source>
</evidence>
<protein>
    <recommendedName>
        <fullName evidence="4">Beta-amylase</fullName>
        <ecNumber evidence="4">3.2.1.2</ecNumber>
    </recommendedName>
</protein>
<dbReference type="InterPro" id="IPR015655">
    <property type="entry name" value="PP2C"/>
</dbReference>
<dbReference type="EC" id="3.2.1.2" evidence="4"/>
<keyword evidence="7" id="KW-1185">Reference proteome</keyword>
<comment type="similarity">
    <text evidence="1 4">Belongs to the glycosyl hydrolase 14 family.</text>
</comment>
<evidence type="ECO:0000313" key="6">
    <source>
        <dbReference type="EMBL" id="KAK7302280.1"/>
    </source>
</evidence>
<dbReference type="InterPro" id="IPR036457">
    <property type="entry name" value="PPM-type-like_dom_sf"/>
</dbReference>
<dbReference type="EMBL" id="JAYKXN010000003">
    <property type="protein sequence ID" value="KAK7302280.1"/>
    <property type="molecule type" value="Genomic_DNA"/>
</dbReference>
<name>A0AAN9JN18_CLITE</name>
<keyword evidence="4" id="KW-0326">Glycosidase</keyword>